<dbReference type="AlphaFoldDB" id="J7CUN5"/>
<accession>J7CUN5</accession>
<gene>
    <name evidence="1" type="ORF">HMPREF1348_01714</name>
</gene>
<organism evidence="1 2">
    <name type="scientific">Enterococcus faecium 505</name>
    <dbReference type="NCBI Taxonomy" id="1134806"/>
    <lineage>
        <taxon>Bacteria</taxon>
        <taxon>Bacillati</taxon>
        <taxon>Bacillota</taxon>
        <taxon>Bacilli</taxon>
        <taxon>Lactobacillales</taxon>
        <taxon>Enterococcaceae</taxon>
        <taxon>Enterococcus</taxon>
    </lineage>
</organism>
<dbReference type="HOGENOM" id="CLU_213165_0_0_9"/>
<proteinExistence type="predicted"/>
<comment type="caution">
    <text evidence="1">The sequence shown here is derived from an EMBL/GenBank/DDBJ whole genome shotgun (WGS) entry which is preliminary data.</text>
</comment>
<dbReference type="EMBL" id="AMBL01000054">
    <property type="protein sequence ID" value="EJY45035.1"/>
    <property type="molecule type" value="Genomic_DNA"/>
</dbReference>
<evidence type="ECO:0000313" key="2">
    <source>
        <dbReference type="Proteomes" id="UP000006403"/>
    </source>
</evidence>
<name>J7CUN5_ENTFC</name>
<dbReference type="Proteomes" id="UP000006403">
    <property type="component" value="Unassembled WGS sequence"/>
</dbReference>
<protein>
    <submittedName>
        <fullName evidence="1">Uncharacterized protein</fullName>
    </submittedName>
</protein>
<reference evidence="1 2" key="1">
    <citation type="submission" date="2012-04" db="EMBL/GenBank/DDBJ databases">
        <authorList>
            <person name="Weinstock G."/>
            <person name="Sodergren E."/>
            <person name="Lobos E.A."/>
            <person name="Fulton L."/>
            <person name="Fulton R."/>
            <person name="Courtney L."/>
            <person name="Fronick C."/>
            <person name="O'Laughlin M."/>
            <person name="Godfrey J."/>
            <person name="Wilson R.M."/>
            <person name="Miner T."/>
            <person name="Farmer C."/>
            <person name="Delehaunty K."/>
            <person name="Cordes M."/>
            <person name="Minx P."/>
            <person name="Tomlinson C."/>
            <person name="Chen J."/>
            <person name="Wollam A."/>
            <person name="Pepin K.H."/>
            <person name="Bhonagiri V."/>
            <person name="Zhang X."/>
            <person name="Suruliraj S."/>
            <person name="Warren W."/>
            <person name="Mitreva M."/>
            <person name="Mardis E.R."/>
            <person name="Wilson R.K."/>
        </authorList>
    </citation>
    <scope>NUCLEOTIDE SEQUENCE [LARGE SCALE GENOMIC DNA]</scope>
    <source>
        <strain evidence="1 2">505</strain>
    </source>
</reference>
<sequence length="54" mass="6456">MTEVVSFKKFRLIFRRSYFLNTIYSKKGAVTPFVSPLLFLNKRQAHSLSLYFYT</sequence>
<evidence type="ECO:0000313" key="1">
    <source>
        <dbReference type="EMBL" id="EJY45035.1"/>
    </source>
</evidence>
<dbReference type="PATRIC" id="fig|1134806.3.peg.1631"/>